<dbReference type="EnsemblBacteria" id="BAC90118">
    <property type="protein sequence ID" value="BAC90118"/>
    <property type="gene ID" value="BAC90118"/>
</dbReference>
<dbReference type="Pfam" id="PF12773">
    <property type="entry name" value="DZR"/>
    <property type="match status" value="1"/>
</dbReference>
<dbReference type="InterPro" id="IPR001387">
    <property type="entry name" value="Cro/C1-type_HTH"/>
</dbReference>
<evidence type="ECO:0000313" key="2">
    <source>
        <dbReference type="EMBL" id="BAC90118.1"/>
    </source>
</evidence>
<dbReference type="KEGG" id="gvi:gll2177"/>
<dbReference type="PROSITE" id="PS50943">
    <property type="entry name" value="HTH_CROC1"/>
    <property type="match status" value="1"/>
</dbReference>
<dbReference type="Gene3D" id="1.10.260.40">
    <property type="entry name" value="lambda repressor-like DNA-binding domains"/>
    <property type="match status" value="1"/>
</dbReference>
<gene>
    <name evidence="2" type="ordered locus">gll2177</name>
</gene>
<dbReference type="Pfam" id="PF01381">
    <property type="entry name" value="HTH_3"/>
    <property type="match status" value="1"/>
</dbReference>
<dbReference type="SMART" id="SM00530">
    <property type="entry name" value="HTH_XRE"/>
    <property type="match status" value="1"/>
</dbReference>
<dbReference type="PATRIC" id="fig|251221.4.peg.2210"/>
<evidence type="ECO:0000259" key="1">
    <source>
        <dbReference type="PROSITE" id="PS50943"/>
    </source>
</evidence>
<dbReference type="RefSeq" id="WP_011142174.1">
    <property type="nucleotide sequence ID" value="NC_005125.1"/>
</dbReference>
<name>Q7NIK6_GLOVI</name>
<evidence type="ECO:0000313" key="3">
    <source>
        <dbReference type="Proteomes" id="UP000000557"/>
    </source>
</evidence>
<sequence>MQTPAFEAWPQIGESLAHYVRRRRETLCLSQRELALKAAIHPQSVGKIERGQTTRLNLRTKKTLALALEIPAEHLEAAERGRPLPAGGIVQFCPQCWEPGSEADVLWLDPRAHYCYMCGTPLCDRCPNCQESVASLKFRFCPYCGTGYKAPV</sequence>
<dbReference type="AlphaFoldDB" id="Q7NIK6"/>
<dbReference type="InterPro" id="IPR025874">
    <property type="entry name" value="DZR"/>
</dbReference>
<dbReference type="InParanoid" id="Q7NIK6"/>
<reference evidence="2 3" key="2">
    <citation type="journal article" date="2003" name="DNA Res.">
        <title>Complete genome structure of Gloeobacter violaceus PCC 7421, a cyanobacterium that lacks thylakoids (supplement).</title>
        <authorList>
            <person name="Nakamura Y."/>
            <person name="Kaneko T."/>
            <person name="Sato S."/>
            <person name="Mimuro M."/>
            <person name="Miyashita H."/>
            <person name="Tsuchiya T."/>
            <person name="Sasamoto S."/>
            <person name="Watanabe A."/>
            <person name="Kawashima K."/>
            <person name="Kishida Y."/>
            <person name="Kiyokawa C."/>
            <person name="Kohara M."/>
            <person name="Matsumoto M."/>
            <person name="Matsuno A."/>
            <person name="Nakazaki N."/>
            <person name="Shimpo S."/>
            <person name="Takeuchi C."/>
            <person name="Yamada M."/>
            <person name="Tabata S."/>
        </authorList>
    </citation>
    <scope>NUCLEOTIDE SEQUENCE [LARGE SCALE GENOMIC DNA]</scope>
    <source>
        <strain evidence="3">ATCC 29082 / PCC 7421</strain>
    </source>
</reference>
<dbReference type="SUPFAM" id="SSF47413">
    <property type="entry name" value="lambda repressor-like DNA-binding domains"/>
    <property type="match status" value="1"/>
</dbReference>
<dbReference type="eggNOG" id="COG1396">
    <property type="taxonomic scope" value="Bacteria"/>
</dbReference>
<organism evidence="2 3">
    <name type="scientific">Gloeobacter violaceus (strain ATCC 29082 / PCC 7421)</name>
    <dbReference type="NCBI Taxonomy" id="251221"/>
    <lineage>
        <taxon>Bacteria</taxon>
        <taxon>Bacillati</taxon>
        <taxon>Cyanobacteriota</taxon>
        <taxon>Cyanophyceae</taxon>
        <taxon>Gloeobacterales</taxon>
        <taxon>Gloeobacteraceae</taxon>
        <taxon>Gloeobacter</taxon>
    </lineage>
</organism>
<dbReference type="GO" id="GO:0003677">
    <property type="term" value="F:DNA binding"/>
    <property type="evidence" value="ECO:0007669"/>
    <property type="project" value="InterPro"/>
</dbReference>
<dbReference type="Proteomes" id="UP000000557">
    <property type="component" value="Chromosome"/>
</dbReference>
<proteinExistence type="predicted"/>
<accession>Q7NIK6</accession>
<dbReference type="EMBL" id="BA000045">
    <property type="protein sequence ID" value="BAC90118.1"/>
    <property type="molecule type" value="Genomic_DNA"/>
</dbReference>
<reference evidence="2 3" key="1">
    <citation type="journal article" date="2003" name="DNA Res.">
        <title>Complete genome structure of Gloeobacter violaceus PCC 7421, a cyanobacterium that lacks thylakoids.</title>
        <authorList>
            <person name="Nakamura Y."/>
            <person name="Kaneko T."/>
            <person name="Sato S."/>
            <person name="Mimuro M."/>
            <person name="Miyashita H."/>
            <person name="Tsuchiya T."/>
            <person name="Sasamoto S."/>
            <person name="Watanabe A."/>
            <person name="Kawashima K."/>
            <person name="Kishida Y."/>
            <person name="Kiyokawa C."/>
            <person name="Kohara M."/>
            <person name="Matsumoto M."/>
            <person name="Matsuno A."/>
            <person name="Nakazaki N."/>
            <person name="Shimpo S."/>
            <person name="Takeuchi C."/>
            <person name="Yamada M."/>
            <person name="Tabata S."/>
        </authorList>
    </citation>
    <scope>NUCLEOTIDE SEQUENCE [LARGE SCALE GENOMIC DNA]</scope>
    <source>
        <strain evidence="3">ATCC 29082 / PCC 7421</strain>
    </source>
</reference>
<dbReference type="PhylomeDB" id="Q7NIK6"/>
<dbReference type="HOGENOM" id="CLU_1719070_0_0_3"/>
<keyword evidence="3" id="KW-1185">Reference proteome</keyword>
<protein>
    <submittedName>
        <fullName evidence="2">Gll2177 protein</fullName>
    </submittedName>
</protein>
<feature type="domain" description="HTH cro/C1-type" evidence="1">
    <location>
        <begin position="20"/>
        <end position="75"/>
    </location>
</feature>
<dbReference type="STRING" id="251221.gene:10759672"/>
<dbReference type="InterPro" id="IPR010982">
    <property type="entry name" value="Lambda_DNA-bd_dom_sf"/>
</dbReference>
<dbReference type="OrthoDB" id="562953at2"/>
<dbReference type="CDD" id="cd00093">
    <property type="entry name" value="HTH_XRE"/>
    <property type="match status" value="1"/>
</dbReference>